<name>A0ABS0B7G3_9GAMM</name>
<evidence type="ECO:0000313" key="11">
    <source>
        <dbReference type="EMBL" id="MBF6023586.1"/>
    </source>
</evidence>
<dbReference type="Pfam" id="PF01063">
    <property type="entry name" value="Aminotran_4"/>
    <property type="match status" value="1"/>
</dbReference>
<dbReference type="Proteomes" id="UP001429984">
    <property type="component" value="Unassembled WGS sequence"/>
</dbReference>
<evidence type="ECO:0000256" key="5">
    <source>
        <dbReference type="ARBA" id="ARBA00022909"/>
    </source>
</evidence>
<evidence type="ECO:0000256" key="3">
    <source>
        <dbReference type="ARBA" id="ARBA00011738"/>
    </source>
</evidence>
<dbReference type="PANTHER" id="PTHR42743">
    <property type="entry name" value="AMINO-ACID AMINOTRANSFERASE"/>
    <property type="match status" value="1"/>
</dbReference>
<evidence type="ECO:0000256" key="2">
    <source>
        <dbReference type="ARBA" id="ARBA00009320"/>
    </source>
</evidence>
<proteinExistence type="inferred from homology"/>
<keyword evidence="4" id="KW-0663">Pyridoxal phosphate</keyword>
<dbReference type="EC" id="4.1.3.38" evidence="8 10"/>
<comment type="pathway">
    <text evidence="7">Cofactor biosynthesis; tetrahydrofolate biosynthesis; 4-aminobenzoate from chorismate: step 2/2.</text>
</comment>
<comment type="subunit">
    <text evidence="3">Homodimer.</text>
</comment>
<evidence type="ECO:0000313" key="12">
    <source>
        <dbReference type="Proteomes" id="UP001429984"/>
    </source>
</evidence>
<dbReference type="SUPFAM" id="SSF56752">
    <property type="entry name" value="D-aminoacid aminotransferase-like PLP-dependent enzymes"/>
    <property type="match status" value="1"/>
</dbReference>
<dbReference type="Gene3D" id="3.20.10.10">
    <property type="entry name" value="D-amino Acid Aminotransferase, subunit A, domain 2"/>
    <property type="match status" value="1"/>
</dbReference>
<organism evidence="11 12">
    <name type="scientific">Lysobacter niastensis</name>
    <dbReference type="NCBI Taxonomy" id="380629"/>
    <lineage>
        <taxon>Bacteria</taxon>
        <taxon>Pseudomonadati</taxon>
        <taxon>Pseudomonadota</taxon>
        <taxon>Gammaproteobacteria</taxon>
        <taxon>Lysobacterales</taxon>
        <taxon>Lysobacteraceae</taxon>
        <taxon>Lysobacter</taxon>
    </lineage>
</organism>
<evidence type="ECO:0000256" key="7">
    <source>
        <dbReference type="ARBA" id="ARBA00035633"/>
    </source>
</evidence>
<dbReference type="InterPro" id="IPR043131">
    <property type="entry name" value="BCAT-like_N"/>
</dbReference>
<evidence type="ECO:0000256" key="8">
    <source>
        <dbReference type="ARBA" id="ARBA00035676"/>
    </source>
</evidence>
<evidence type="ECO:0000256" key="9">
    <source>
        <dbReference type="ARBA" id="ARBA00049529"/>
    </source>
</evidence>
<comment type="similarity">
    <text evidence="2">Belongs to the class-IV pyridoxal-phosphate-dependent aminotransferase family.</text>
</comment>
<dbReference type="RefSeq" id="WP_194930185.1">
    <property type="nucleotide sequence ID" value="NZ_JBHSNI010000002.1"/>
</dbReference>
<evidence type="ECO:0000256" key="4">
    <source>
        <dbReference type="ARBA" id="ARBA00022898"/>
    </source>
</evidence>
<sequence length="273" mass="29780">MVATPRYFVGRDRVDSLPDHDRGLAYGDGLFETMRAVHGSVPWWPAHWQRLQRGAQALRLSLPAEAQVREEAERMLEGGDGVLKLIVTRGAGGRGYPAPEESVPNWILSRHPLPPATPSAGLALRWCETRLALQPALAGIKHCNRLEQVLARSEWADPDIHEGLVLSAEGDVVSATAANVFVLRDGRWTTPLVDRCGIAGVCRAWAVDALQACEARLAVTDVEAADAVFLCNAVRGILPVARLGSRTWRPHPQVMELQHRLAAAHPAFVTEVS</sequence>
<dbReference type="GO" id="GO:0008696">
    <property type="term" value="F:4-amino-4-deoxychorismate lyase activity"/>
    <property type="evidence" value="ECO:0007669"/>
    <property type="project" value="UniProtKB-EC"/>
</dbReference>
<dbReference type="PANTHER" id="PTHR42743:SF2">
    <property type="entry name" value="AMINODEOXYCHORISMATE LYASE"/>
    <property type="match status" value="1"/>
</dbReference>
<comment type="catalytic activity">
    <reaction evidence="9">
        <text>4-amino-4-deoxychorismate = 4-aminobenzoate + pyruvate + H(+)</text>
        <dbReference type="Rhea" id="RHEA:16201"/>
        <dbReference type="ChEBI" id="CHEBI:15361"/>
        <dbReference type="ChEBI" id="CHEBI:15378"/>
        <dbReference type="ChEBI" id="CHEBI:17836"/>
        <dbReference type="ChEBI" id="CHEBI:58406"/>
        <dbReference type="EC" id="4.1.3.38"/>
    </reaction>
</comment>
<dbReference type="InterPro" id="IPR036038">
    <property type="entry name" value="Aminotransferase-like"/>
</dbReference>
<evidence type="ECO:0000256" key="6">
    <source>
        <dbReference type="ARBA" id="ARBA00023239"/>
    </source>
</evidence>
<dbReference type="NCBIfam" id="TIGR03461">
    <property type="entry name" value="pabC_Proteo"/>
    <property type="match status" value="1"/>
</dbReference>
<keyword evidence="6 11" id="KW-0456">Lyase</keyword>
<dbReference type="InterPro" id="IPR043132">
    <property type="entry name" value="BCAT-like_C"/>
</dbReference>
<accession>A0ABS0B7G3</accession>
<keyword evidence="5" id="KW-0289">Folate biosynthesis</keyword>
<evidence type="ECO:0000256" key="10">
    <source>
        <dbReference type="NCBIfam" id="TIGR03461"/>
    </source>
</evidence>
<dbReference type="CDD" id="cd01559">
    <property type="entry name" value="ADCL_like"/>
    <property type="match status" value="1"/>
</dbReference>
<keyword evidence="12" id="KW-1185">Reference proteome</keyword>
<comment type="cofactor">
    <cofactor evidence="1">
        <name>pyridoxal 5'-phosphate</name>
        <dbReference type="ChEBI" id="CHEBI:597326"/>
    </cofactor>
</comment>
<dbReference type="InterPro" id="IPR017824">
    <property type="entry name" value="Aminodeoxychorismate_lyase_IV"/>
</dbReference>
<protein>
    <recommendedName>
        <fullName evidence="8 10">Aminodeoxychorismate lyase</fullName>
        <ecNumber evidence="8 10">4.1.3.38</ecNumber>
    </recommendedName>
</protein>
<evidence type="ECO:0000256" key="1">
    <source>
        <dbReference type="ARBA" id="ARBA00001933"/>
    </source>
</evidence>
<dbReference type="InterPro" id="IPR050571">
    <property type="entry name" value="Class-IV_PLP-Dep_Aminotrnsfr"/>
</dbReference>
<dbReference type="EMBL" id="JADLZT010000003">
    <property type="protein sequence ID" value="MBF6023586.1"/>
    <property type="molecule type" value="Genomic_DNA"/>
</dbReference>
<gene>
    <name evidence="11" type="primary">pabC</name>
    <name evidence="11" type="ORF">IU514_06015</name>
</gene>
<dbReference type="InterPro" id="IPR001544">
    <property type="entry name" value="Aminotrans_IV"/>
</dbReference>
<dbReference type="Gene3D" id="3.30.470.10">
    <property type="match status" value="1"/>
</dbReference>
<reference evidence="11 12" key="1">
    <citation type="submission" date="2020-11" db="EMBL/GenBank/DDBJ databases">
        <title>Draft Genome Sequence and Secondary Metabolite Biosynthetic Potential of the Lysobacter niastensis Type strain DSM 18481.</title>
        <authorList>
            <person name="Turrini P."/>
            <person name="Artuso I."/>
            <person name="Tescari M."/>
            <person name="Lugli G.A."/>
            <person name="Frangipani E."/>
            <person name="Ventura M."/>
            <person name="Visca P."/>
        </authorList>
    </citation>
    <scope>NUCLEOTIDE SEQUENCE [LARGE SCALE GENOMIC DNA]</scope>
    <source>
        <strain evidence="11 12">DSM 18481</strain>
    </source>
</reference>
<comment type="caution">
    <text evidence="11">The sequence shown here is derived from an EMBL/GenBank/DDBJ whole genome shotgun (WGS) entry which is preliminary data.</text>
</comment>